<dbReference type="SUPFAM" id="SSF57997">
    <property type="entry name" value="Tropomyosin"/>
    <property type="match status" value="1"/>
</dbReference>
<feature type="coiled-coil region" evidence="1">
    <location>
        <begin position="39"/>
        <end position="149"/>
    </location>
</feature>
<organism evidence="2 3">
    <name type="scientific">Aeromonas eucrenophila</name>
    <dbReference type="NCBI Taxonomy" id="649"/>
    <lineage>
        <taxon>Bacteria</taxon>
        <taxon>Pseudomonadati</taxon>
        <taxon>Pseudomonadota</taxon>
        <taxon>Gammaproteobacteria</taxon>
        <taxon>Aeromonadales</taxon>
        <taxon>Aeromonadaceae</taxon>
        <taxon>Aeromonas</taxon>
    </lineage>
</organism>
<dbReference type="EMBL" id="JBHSPP010000005">
    <property type="protein sequence ID" value="MFC5705425.1"/>
    <property type="molecule type" value="Genomic_DNA"/>
</dbReference>
<dbReference type="Proteomes" id="UP001596132">
    <property type="component" value="Unassembled WGS sequence"/>
</dbReference>
<evidence type="ECO:0008006" key="4">
    <source>
        <dbReference type="Google" id="ProtNLM"/>
    </source>
</evidence>
<sequence length="187" mass="21469">MNIKKMIEDNFALSIASIVIASCSSGFGLGLGFSEMVRVESKDNQIQLLNSKIKDLNNMISEKELKIKTISSEMKPFQDNLTNITLKNKVLETRLASCNDRVEQWSKALDEWKDAYKMTNTELNNCRSNANILDKLSEIEQKKTNIERILHSAIDNPLDQESIPLYQRQALEYQTRILELEKKLISQ</sequence>
<reference evidence="3" key="1">
    <citation type="journal article" date="2019" name="Int. J. Syst. Evol. Microbiol.">
        <title>The Global Catalogue of Microorganisms (GCM) 10K type strain sequencing project: providing services to taxonomists for standard genome sequencing and annotation.</title>
        <authorList>
            <consortium name="The Broad Institute Genomics Platform"/>
            <consortium name="The Broad Institute Genome Sequencing Center for Infectious Disease"/>
            <person name="Wu L."/>
            <person name="Ma J."/>
        </authorList>
    </citation>
    <scope>NUCLEOTIDE SEQUENCE [LARGE SCALE GENOMIC DNA]</scope>
    <source>
        <strain evidence="3">KCTC 15012</strain>
    </source>
</reference>
<evidence type="ECO:0000313" key="3">
    <source>
        <dbReference type="Proteomes" id="UP001596132"/>
    </source>
</evidence>
<keyword evidence="1" id="KW-0175">Coiled coil</keyword>
<dbReference type="Gene3D" id="1.10.287.1490">
    <property type="match status" value="1"/>
</dbReference>
<dbReference type="RefSeq" id="WP_156128123.1">
    <property type="nucleotide sequence ID" value="NZ_CDDF01000005.1"/>
</dbReference>
<gene>
    <name evidence="2" type="ORF">ACFPVW_04925</name>
</gene>
<keyword evidence="3" id="KW-1185">Reference proteome</keyword>
<name>A0ABW0YCR2_9GAMM</name>
<proteinExistence type="predicted"/>
<dbReference type="PROSITE" id="PS51257">
    <property type="entry name" value="PROKAR_LIPOPROTEIN"/>
    <property type="match status" value="1"/>
</dbReference>
<comment type="caution">
    <text evidence="2">The sequence shown here is derived from an EMBL/GenBank/DDBJ whole genome shotgun (WGS) entry which is preliminary data.</text>
</comment>
<protein>
    <recommendedName>
        <fullName evidence="4">Lipoprotein</fullName>
    </recommendedName>
</protein>
<evidence type="ECO:0000256" key="1">
    <source>
        <dbReference type="SAM" id="Coils"/>
    </source>
</evidence>
<accession>A0ABW0YCR2</accession>
<evidence type="ECO:0000313" key="2">
    <source>
        <dbReference type="EMBL" id="MFC5705425.1"/>
    </source>
</evidence>